<proteinExistence type="predicted"/>
<comment type="caution">
    <text evidence="1">The sequence shown here is derived from an EMBL/GenBank/DDBJ whole genome shotgun (WGS) entry which is preliminary data.</text>
</comment>
<dbReference type="Proteomes" id="UP000076925">
    <property type="component" value="Unassembled WGS sequence"/>
</dbReference>
<dbReference type="AlphaFoldDB" id="A0A139X9P6"/>
<protein>
    <submittedName>
        <fullName evidence="1">Uncharacterized protein</fullName>
    </submittedName>
</protein>
<accession>A0A139X9P6</accession>
<organism evidence="1 2">
    <name type="scientific">Scytonema hofmannii PCC 7110</name>
    <dbReference type="NCBI Taxonomy" id="128403"/>
    <lineage>
        <taxon>Bacteria</taxon>
        <taxon>Bacillati</taxon>
        <taxon>Cyanobacteriota</taxon>
        <taxon>Cyanophyceae</taxon>
        <taxon>Nostocales</taxon>
        <taxon>Scytonemataceae</taxon>
        <taxon>Scytonema</taxon>
    </lineage>
</organism>
<evidence type="ECO:0000313" key="2">
    <source>
        <dbReference type="Proteomes" id="UP000076925"/>
    </source>
</evidence>
<name>A0A139X9P6_9CYAN</name>
<sequence length="84" mass="9457">MIAALRGKPCEVLAFTAKIIKAINSINYNEIGIGTDFDPITIILKLTAMPHDVIADLHTRLKRFSEFPDANYRITKRLQEVGLM</sequence>
<reference evidence="1 2" key="1">
    <citation type="journal article" date="2013" name="Genome Biol. Evol.">
        <title>Genomes of Stigonematalean cyanobacteria (subsection V) and the evolution of oxygenic photosynthesis from prokaryotes to plastids.</title>
        <authorList>
            <person name="Dagan T."/>
            <person name="Roettger M."/>
            <person name="Stucken K."/>
            <person name="Landan G."/>
            <person name="Koch R."/>
            <person name="Major P."/>
            <person name="Gould S.B."/>
            <person name="Goremykin V.V."/>
            <person name="Rippka R."/>
            <person name="Tandeau de Marsac N."/>
            <person name="Gugger M."/>
            <person name="Lockhart P.J."/>
            <person name="Allen J.F."/>
            <person name="Brune I."/>
            <person name="Maus I."/>
            <person name="Puhler A."/>
            <person name="Martin W.F."/>
        </authorList>
    </citation>
    <scope>NUCLEOTIDE SEQUENCE [LARGE SCALE GENOMIC DNA]</scope>
    <source>
        <strain evidence="1 2">PCC 7110</strain>
    </source>
</reference>
<keyword evidence="2" id="KW-1185">Reference proteome</keyword>
<dbReference type="EMBL" id="ANNX02000021">
    <property type="protein sequence ID" value="KYC41411.1"/>
    <property type="molecule type" value="Genomic_DNA"/>
</dbReference>
<evidence type="ECO:0000313" key="1">
    <source>
        <dbReference type="EMBL" id="KYC41411.1"/>
    </source>
</evidence>
<gene>
    <name evidence="1" type="ORF">WA1_22205</name>
</gene>